<dbReference type="InParanoid" id="A0A6J0BH29"/>
<dbReference type="RefSeq" id="XP_015513766.2">
    <property type="nucleotide sequence ID" value="XM_015658280.2"/>
</dbReference>
<evidence type="ECO:0000313" key="1">
    <source>
        <dbReference type="Proteomes" id="UP000829291"/>
    </source>
</evidence>
<organism evidence="2">
    <name type="scientific">Neodiprion lecontei</name>
    <name type="common">Redheaded pine sawfly</name>
    <dbReference type="NCBI Taxonomy" id="441921"/>
    <lineage>
        <taxon>Eukaryota</taxon>
        <taxon>Metazoa</taxon>
        <taxon>Ecdysozoa</taxon>
        <taxon>Arthropoda</taxon>
        <taxon>Hexapoda</taxon>
        <taxon>Insecta</taxon>
        <taxon>Pterygota</taxon>
        <taxon>Neoptera</taxon>
        <taxon>Endopterygota</taxon>
        <taxon>Hymenoptera</taxon>
        <taxon>Tenthredinoidea</taxon>
        <taxon>Diprionidae</taxon>
        <taxon>Diprioninae</taxon>
        <taxon>Neodiprion</taxon>
    </lineage>
</organism>
<keyword evidence="1" id="KW-1185">Reference proteome</keyword>
<dbReference type="Proteomes" id="UP000829291">
    <property type="component" value="Chromosome 4"/>
</dbReference>
<dbReference type="AlphaFoldDB" id="A0A6J0BH29"/>
<dbReference type="KEGG" id="nlo:107219918"/>
<gene>
    <name evidence="2" type="primary">LOC107219918</name>
</gene>
<proteinExistence type="predicted"/>
<dbReference type="FunCoup" id="A0A6J0BH29">
    <property type="interactions" value="687"/>
</dbReference>
<reference evidence="2" key="1">
    <citation type="submission" date="2025-08" db="UniProtKB">
        <authorList>
            <consortium name="RefSeq"/>
        </authorList>
    </citation>
    <scope>IDENTIFICATION</scope>
    <source>
        <tissue evidence="2">Thorax and Abdomen</tissue>
    </source>
</reference>
<dbReference type="OrthoDB" id="5859291at2759"/>
<accession>A0A6J0BH29</accession>
<dbReference type="GeneID" id="107219918"/>
<dbReference type="InterPro" id="IPR032675">
    <property type="entry name" value="LRR_dom_sf"/>
</dbReference>
<dbReference type="Gene3D" id="3.80.10.10">
    <property type="entry name" value="Ribonuclease Inhibitor"/>
    <property type="match status" value="1"/>
</dbReference>
<protein>
    <submittedName>
        <fullName evidence="2">ATP synthase subunit s, mitochondrial</fullName>
    </submittedName>
</protein>
<evidence type="ECO:0000313" key="2">
    <source>
        <dbReference type="RefSeq" id="XP_015513766.2"/>
    </source>
</evidence>
<dbReference type="SUPFAM" id="SSF52047">
    <property type="entry name" value="RNI-like"/>
    <property type="match status" value="1"/>
</dbReference>
<sequence length="194" mass="22015">MATHAIIKNFRSSLIPAQSKSHRSFFYWITIMFNRVDENRVKEVGPDRACAEWLLRNGAAVKWREDGSILSDYNALSSLEEPQKHIEAVDATNSAISYHGFPHFNGCNYINEVKLVNCVYVEDPAIPLLSILKNTLKHLEISNCLNISEKALFDLNKLTKLKKLKLGNLPQVKNKSEVIEKLTKSLPDCNIVFT</sequence>
<name>A0A6J0BH29_NEOLC</name>